<comment type="similarity">
    <text evidence="1 2">Belongs to the allantoicase family.</text>
</comment>
<evidence type="ECO:0000256" key="1">
    <source>
        <dbReference type="ARBA" id="ARBA00009242"/>
    </source>
</evidence>
<dbReference type="UniPathway" id="UPA00395">
    <property type="reaction ID" value="UER00654"/>
</dbReference>
<dbReference type="KEGG" id="mym:A176_001010"/>
<dbReference type="InterPro" id="IPR015908">
    <property type="entry name" value="Allantoicase_dom"/>
</dbReference>
<evidence type="ECO:0000256" key="2">
    <source>
        <dbReference type="HAMAP-Rule" id="MF_00813"/>
    </source>
</evidence>
<gene>
    <name evidence="2" type="primary">alc</name>
    <name evidence="4" type="ORF">A176_001010</name>
</gene>
<dbReference type="PANTHER" id="PTHR12045">
    <property type="entry name" value="ALLANTOICASE"/>
    <property type="match status" value="1"/>
</dbReference>
<keyword evidence="5" id="KW-1185">Reference proteome</keyword>
<dbReference type="AlphaFoldDB" id="A0A0H4WR96"/>
<dbReference type="OrthoDB" id="2078334at2"/>
<evidence type="ECO:0000313" key="4">
    <source>
        <dbReference type="EMBL" id="AKQ64098.1"/>
    </source>
</evidence>
<protein>
    <recommendedName>
        <fullName evidence="2">Probable allantoicase</fullName>
        <ecNumber evidence="2">3.5.3.4</ecNumber>
    </recommendedName>
    <alternativeName>
        <fullName evidence="2">Allantoate amidinohydrolase</fullName>
    </alternativeName>
</protein>
<dbReference type="EC" id="3.5.3.4" evidence="2"/>
<proteinExistence type="inferred from homology"/>
<accession>A0A0H4WR96</accession>
<evidence type="ECO:0000259" key="3">
    <source>
        <dbReference type="Pfam" id="PF03561"/>
    </source>
</evidence>
<dbReference type="RefSeq" id="WP_002640466.1">
    <property type="nucleotide sequence ID" value="NZ_CP012109.1"/>
</dbReference>
<name>A0A0H4WR96_9BACT</name>
<keyword evidence="2" id="KW-0378">Hydrolase</keyword>
<dbReference type="HAMAP" id="MF_00813">
    <property type="entry name" value="Allantoicase"/>
    <property type="match status" value="1"/>
</dbReference>
<dbReference type="GO" id="GO:0006144">
    <property type="term" value="P:purine nucleobase metabolic process"/>
    <property type="evidence" value="ECO:0007669"/>
    <property type="project" value="UniProtKB-KW"/>
</dbReference>
<dbReference type="GO" id="GO:0004037">
    <property type="term" value="F:allantoicase activity"/>
    <property type="evidence" value="ECO:0007669"/>
    <property type="project" value="UniProtKB-UniRule"/>
</dbReference>
<dbReference type="Pfam" id="PF03561">
    <property type="entry name" value="Allantoicase"/>
    <property type="match status" value="2"/>
</dbReference>
<dbReference type="GO" id="GO:0000256">
    <property type="term" value="P:allantoin catabolic process"/>
    <property type="evidence" value="ECO:0007669"/>
    <property type="project" value="UniProtKB-UniRule"/>
</dbReference>
<dbReference type="PIRSF" id="PIRSF016516">
    <property type="entry name" value="Allantoicase"/>
    <property type="match status" value="1"/>
</dbReference>
<dbReference type="EMBL" id="CP012109">
    <property type="protein sequence ID" value="AKQ64098.1"/>
    <property type="molecule type" value="Genomic_DNA"/>
</dbReference>
<feature type="domain" description="Allantoicase" evidence="3">
    <location>
        <begin position="196"/>
        <end position="339"/>
    </location>
</feature>
<comment type="catalytic activity">
    <reaction evidence="2">
        <text>allantoate + H2O = (S)-ureidoglycolate + urea</text>
        <dbReference type="Rhea" id="RHEA:11016"/>
        <dbReference type="ChEBI" id="CHEBI:15377"/>
        <dbReference type="ChEBI" id="CHEBI:16199"/>
        <dbReference type="ChEBI" id="CHEBI:17536"/>
        <dbReference type="ChEBI" id="CHEBI:57296"/>
        <dbReference type="EC" id="3.5.3.4"/>
    </reaction>
</comment>
<dbReference type="Proteomes" id="UP000009026">
    <property type="component" value="Chromosome"/>
</dbReference>
<dbReference type="PANTHER" id="PTHR12045:SF3">
    <property type="entry name" value="INACTIVE ALLANTOICASE-RELATED"/>
    <property type="match status" value="1"/>
</dbReference>
<dbReference type="InterPro" id="IPR008979">
    <property type="entry name" value="Galactose-bd-like_sf"/>
</dbReference>
<dbReference type="STRING" id="1297742.A176_001010"/>
<sequence>MHAPEEGKLRVAFTELIDLAAENVGGQALLASDEFFAGKENLLKPGRGIFIPGKFTENGKWMDGWESRRKRVPGHDWCILKLGMPGVIRGVDIDTNHFLGNFPEYASVDALAVEGEPTPEALAAATWTPILPQLKLQGGTRNLFPIASDQRWTHLRLNIFPDGGVARFRVHGEVRPDFERLSRADGTVDLAAAENGGTVMACNDAFFGPKDNLILPGRAANMGEGWETRRKRVLPGFDWIVVKLAVPGTVQRVEVDTAYFKGNFPDTCSIEGCSLREPVVDFANAHDIAWTELLPRTKLQADHRHYFESELAAKGPFTHVRLKIYPDGGVSRLRVHGRPA</sequence>
<feature type="domain" description="Allantoicase" evidence="3">
    <location>
        <begin position="25"/>
        <end position="174"/>
    </location>
</feature>
<dbReference type="eggNOG" id="COG4266">
    <property type="taxonomic scope" value="Bacteria"/>
</dbReference>
<dbReference type="PATRIC" id="fig|1297742.4.peg.1024"/>
<dbReference type="SUPFAM" id="SSF49785">
    <property type="entry name" value="Galactose-binding domain-like"/>
    <property type="match status" value="2"/>
</dbReference>
<evidence type="ECO:0000313" key="5">
    <source>
        <dbReference type="Proteomes" id="UP000009026"/>
    </source>
</evidence>
<dbReference type="Gene3D" id="2.60.120.260">
    <property type="entry name" value="Galactose-binding domain-like"/>
    <property type="match status" value="2"/>
</dbReference>
<reference evidence="4 5" key="1">
    <citation type="journal article" date="2016" name="PLoS ONE">
        <title>Complete Genome Sequence and Comparative Genomics of a Novel Myxobacterium Myxococcus hansupus.</title>
        <authorList>
            <person name="Sharma G."/>
            <person name="Narwani T."/>
            <person name="Subramanian S."/>
        </authorList>
    </citation>
    <scope>NUCLEOTIDE SEQUENCE [LARGE SCALE GENOMIC DNA]</scope>
    <source>
        <strain evidence="5">mixupus</strain>
    </source>
</reference>
<keyword evidence="2" id="KW-0659">Purine metabolism</keyword>
<organism evidence="4 5">
    <name type="scientific">Pseudomyxococcus hansupus</name>
    <dbReference type="NCBI Taxonomy" id="1297742"/>
    <lineage>
        <taxon>Bacteria</taxon>
        <taxon>Pseudomonadati</taxon>
        <taxon>Myxococcota</taxon>
        <taxon>Myxococcia</taxon>
        <taxon>Myxococcales</taxon>
        <taxon>Cystobacterineae</taxon>
        <taxon>Myxococcaceae</taxon>
        <taxon>Pseudomyxococcus</taxon>
    </lineage>
</organism>
<dbReference type="NCBIfam" id="TIGR02961">
    <property type="entry name" value="allantoicase"/>
    <property type="match status" value="1"/>
</dbReference>
<comment type="pathway">
    <text evidence="2">Nitrogen metabolism; (S)-allantoin degradation; (S)-ureidoglycolate from allantoate (aminidohydrolase route): step 1/1.</text>
</comment>
<dbReference type="InterPro" id="IPR005164">
    <property type="entry name" value="Allantoicase"/>
</dbReference>